<dbReference type="PROSITE" id="PS50110">
    <property type="entry name" value="RESPONSE_REGULATORY"/>
    <property type="match status" value="1"/>
</dbReference>
<dbReference type="InterPro" id="IPR001789">
    <property type="entry name" value="Sig_transdc_resp-reg_receiver"/>
</dbReference>
<dbReference type="AlphaFoldDB" id="A0A937KCK1"/>
<sequence length="141" mass="16298">MNRDENRDIAFFSNSNEVFESIPNQAFKLWDIFLVSPDSSSPYLERIKEPALIIVDTYSLGLDFLQLICDNQYEWSCPVLVLDHYTERLLIESIIDRGANGYLLVHSFEEELPEAIEHLLEGGKYVSTLLESYKGNTYLLK</sequence>
<comment type="caution">
    <text evidence="3">The sequence shown here is derived from an EMBL/GenBank/DDBJ whole genome shotgun (WGS) entry which is preliminary data.</text>
</comment>
<feature type="domain" description="Response regulatory" evidence="2">
    <location>
        <begin position="1"/>
        <end position="120"/>
    </location>
</feature>
<dbReference type="InterPro" id="IPR011006">
    <property type="entry name" value="CheY-like_superfamily"/>
</dbReference>
<evidence type="ECO:0000313" key="3">
    <source>
        <dbReference type="EMBL" id="MBL6445055.1"/>
    </source>
</evidence>
<evidence type="ECO:0000256" key="1">
    <source>
        <dbReference type="PROSITE-ProRule" id="PRU00169"/>
    </source>
</evidence>
<dbReference type="SUPFAM" id="SSF52172">
    <property type="entry name" value="CheY-like"/>
    <property type="match status" value="1"/>
</dbReference>
<keyword evidence="1" id="KW-0597">Phosphoprotein</keyword>
<name>A0A937KCK1_9BACT</name>
<reference evidence="3" key="1">
    <citation type="submission" date="2021-01" db="EMBL/GenBank/DDBJ databases">
        <title>Fulvivirga kasyanovii gen. nov., sp nov., a novel member of the phylum Bacteroidetes isolated from seawater in a mussel farm.</title>
        <authorList>
            <person name="Zhao L.-H."/>
            <person name="Wang Z.-J."/>
        </authorList>
    </citation>
    <scope>NUCLEOTIDE SEQUENCE</scope>
    <source>
        <strain evidence="3">29W222</strain>
    </source>
</reference>
<gene>
    <name evidence="3" type="ORF">JMN32_01970</name>
</gene>
<accession>A0A937KCK1</accession>
<feature type="modified residue" description="4-aspartylphosphate" evidence="1">
    <location>
        <position position="56"/>
    </location>
</feature>
<evidence type="ECO:0000259" key="2">
    <source>
        <dbReference type="PROSITE" id="PS50110"/>
    </source>
</evidence>
<proteinExistence type="predicted"/>
<dbReference type="RefSeq" id="WP_202854599.1">
    <property type="nucleotide sequence ID" value="NZ_JAEUGD010000004.1"/>
</dbReference>
<dbReference type="EMBL" id="JAEUGD010000004">
    <property type="protein sequence ID" value="MBL6445055.1"/>
    <property type="molecule type" value="Genomic_DNA"/>
</dbReference>
<dbReference type="GO" id="GO:0000160">
    <property type="term" value="P:phosphorelay signal transduction system"/>
    <property type="evidence" value="ECO:0007669"/>
    <property type="project" value="InterPro"/>
</dbReference>
<dbReference type="Gene3D" id="3.40.50.2300">
    <property type="match status" value="1"/>
</dbReference>
<dbReference type="Proteomes" id="UP000614216">
    <property type="component" value="Unassembled WGS sequence"/>
</dbReference>
<evidence type="ECO:0000313" key="4">
    <source>
        <dbReference type="Proteomes" id="UP000614216"/>
    </source>
</evidence>
<keyword evidence="4" id="KW-1185">Reference proteome</keyword>
<organism evidence="3 4">
    <name type="scientific">Fulvivirga marina</name>
    <dbReference type="NCBI Taxonomy" id="2494733"/>
    <lineage>
        <taxon>Bacteria</taxon>
        <taxon>Pseudomonadati</taxon>
        <taxon>Bacteroidota</taxon>
        <taxon>Cytophagia</taxon>
        <taxon>Cytophagales</taxon>
        <taxon>Fulvivirgaceae</taxon>
        <taxon>Fulvivirga</taxon>
    </lineage>
</organism>
<protein>
    <recommendedName>
        <fullName evidence="2">Response regulatory domain-containing protein</fullName>
    </recommendedName>
</protein>